<dbReference type="RefSeq" id="WP_311884778.1">
    <property type="nucleotide sequence ID" value="NZ_CP119391.1"/>
</dbReference>
<name>A0ABY9Z1C7_9GAMM</name>
<keyword evidence="1" id="KW-0812">Transmembrane</keyword>
<protein>
    <submittedName>
        <fullName evidence="2">Uncharacterized protein</fullName>
    </submittedName>
</protein>
<keyword evidence="1" id="KW-0472">Membrane</keyword>
<gene>
    <name evidence="2" type="ORF">P1P91_04325</name>
</gene>
<sequence length="220" mass="25243">MPYSQSSWPIHTGALFLRATLYLLVTGAIAQGAYMEALYLPKKLQFSELGFTELNQTIFLALSCGILLYVRQRLKVWPMVTLLLLAFIGSSLIREQDALLDHYAGRHVWKILVTIVILPIVVWVGIHWRRFLDELYEYGNSFSLGLFTAGLFTTYAFSRLYGRKIFWQAIMEDRYLGDIKSMAEEVVELLGYSLILFAMIELLLLARRIYRARQQAASGS</sequence>
<feature type="transmembrane region" description="Helical" evidence="1">
    <location>
        <begin position="189"/>
        <end position="206"/>
    </location>
</feature>
<reference evidence="2 3" key="1">
    <citation type="submission" date="2023-03" db="EMBL/GenBank/DDBJ databases">
        <title>Halomonas sp. nov., isolated from Korean tranditional fermented seafood 'Jeotgal'.</title>
        <authorList>
            <person name="Kim B."/>
            <person name="Shin N.-R."/>
        </authorList>
    </citation>
    <scope>NUCLEOTIDE SEQUENCE [LARGE SCALE GENOMIC DNA]</scope>
    <source>
        <strain evidence="2 3">SG2L-4</strain>
    </source>
</reference>
<feature type="transmembrane region" description="Helical" evidence="1">
    <location>
        <begin position="108"/>
        <end position="126"/>
    </location>
</feature>
<feature type="transmembrane region" description="Helical" evidence="1">
    <location>
        <begin position="138"/>
        <end position="157"/>
    </location>
</feature>
<accession>A0ABY9Z1C7</accession>
<dbReference type="EMBL" id="CP119391">
    <property type="protein sequence ID" value="WNK20910.1"/>
    <property type="molecule type" value="Genomic_DNA"/>
</dbReference>
<keyword evidence="3" id="KW-1185">Reference proteome</keyword>
<evidence type="ECO:0000313" key="3">
    <source>
        <dbReference type="Proteomes" id="UP001301869"/>
    </source>
</evidence>
<feature type="transmembrane region" description="Helical" evidence="1">
    <location>
        <begin position="77"/>
        <end position="93"/>
    </location>
</feature>
<dbReference type="Proteomes" id="UP001301869">
    <property type="component" value="Chromosome"/>
</dbReference>
<evidence type="ECO:0000313" key="2">
    <source>
        <dbReference type="EMBL" id="WNK20910.1"/>
    </source>
</evidence>
<feature type="transmembrane region" description="Helical" evidence="1">
    <location>
        <begin position="54"/>
        <end position="70"/>
    </location>
</feature>
<keyword evidence="1" id="KW-1133">Transmembrane helix</keyword>
<evidence type="ECO:0000256" key="1">
    <source>
        <dbReference type="SAM" id="Phobius"/>
    </source>
</evidence>
<organism evidence="2 3">
    <name type="scientific">Halomonas piscis</name>
    <dbReference type="NCBI Taxonomy" id="3031727"/>
    <lineage>
        <taxon>Bacteria</taxon>
        <taxon>Pseudomonadati</taxon>
        <taxon>Pseudomonadota</taxon>
        <taxon>Gammaproteobacteria</taxon>
        <taxon>Oceanospirillales</taxon>
        <taxon>Halomonadaceae</taxon>
        <taxon>Halomonas</taxon>
    </lineage>
</organism>
<proteinExistence type="predicted"/>